<feature type="transmembrane region" description="Helical" evidence="9">
    <location>
        <begin position="860"/>
        <end position="883"/>
    </location>
</feature>
<dbReference type="Proteomes" id="UP000612055">
    <property type="component" value="Unassembled WGS sequence"/>
</dbReference>
<evidence type="ECO:0000256" key="4">
    <source>
        <dbReference type="ARBA" id="ARBA00022989"/>
    </source>
</evidence>
<dbReference type="InterPro" id="IPR005821">
    <property type="entry name" value="Ion_trans_dom"/>
</dbReference>
<evidence type="ECO:0000256" key="2">
    <source>
        <dbReference type="ARBA" id="ARBA00022448"/>
    </source>
</evidence>
<evidence type="ECO:0000256" key="9">
    <source>
        <dbReference type="SAM" id="Phobius"/>
    </source>
</evidence>
<keyword evidence="4 9" id="KW-1133">Transmembrane helix</keyword>
<dbReference type="GO" id="GO:0070679">
    <property type="term" value="F:inositol 1,4,5 trisphosphate binding"/>
    <property type="evidence" value="ECO:0007669"/>
    <property type="project" value="TreeGrafter"/>
</dbReference>
<proteinExistence type="predicted"/>
<keyword evidence="7" id="KW-0407">Ion channel</keyword>
<keyword evidence="12" id="KW-1185">Reference proteome</keyword>
<dbReference type="GO" id="GO:0051480">
    <property type="term" value="P:regulation of cytosolic calcium ion concentration"/>
    <property type="evidence" value="ECO:0007669"/>
    <property type="project" value="TreeGrafter"/>
</dbReference>
<evidence type="ECO:0000313" key="12">
    <source>
        <dbReference type="Proteomes" id="UP000612055"/>
    </source>
</evidence>
<dbReference type="PANTHER" id="PTHR10117:SF54">
    <property type="entry name" value="TRANSIENT RECEPTOR POTENTIAL-GAMMA PROTEIN"/>
    <property type="match status" value="1"/>
</dbReference>
<dbReference type="AlphaFoldDB" id="A0A836BUB3"/>
<dbReference type="InterPro" id="IPR002153">
    <property type="entry name" value="TRPC_channel"/>
</dbReference>
<comment type="subcellular location">
    <subcellularLocation>
        <location evidence="1">Membrane</location>
        <topology evidence="1">Multi-pass membrane protein</topology>
    </subcellularLocation>
</comment>
<evidence type="ECO:0000259" key="10">
    <source>
        <dbReference type="Pfam" id="PF00520"/>
    </source>
</evidence>
<organism evidence="11 12">
    <name type="scientific">Edaphochlamys debaryana</name>
    <dbReference type="NCBI Taxonomy" id="47281"/>
    <lineage>
        <taxon>Eukaryota</taxon>
        <taxon>Viridiplantae</taxon>
        <taxon>Chlorophyta</taxon>
        <taxon>core chlorophytes</taxon>
        <taxon>Chlorophyceae</taxon>
        <taxon>CS clade</taxon>
        <taxon>Chlamydomonadales</taxon>
        <taxon>Chlamydomonadales incertae sedis</taxon>
        <taxon>Edaphochlamys</taxon>
    </lineage>
</organism>
<feature type="region of interest" description="Disordered" evidence="8">
    <location>
        <begin position="991"/>
        <end position="1014"/>
    </location>
</feature>
<reference evidence="11" key="1">
    <citation type="journal article" date="2020" name="bioRxiv">
        <title>Comparative genomics of Chlamydomonas.</title>
        <authorList>
            <person name="Craig R.J."/>
            <person name="Hasan A.R."/>
            <person name="Ness R.W."/>
            <person name="Keightley P.D."/>
        </authorList>
    </citation>
    <scope>NUCLEOTIDE SEQUENCE</scope>
    <source>
        <strain evidence="11">CCAP 11/70</strain>
    </source>
</reference>
<feature type="domain" description="Ion transport" evidence="10">
    <location>
        <begin position="491"/>
        <end position="722"/>
    </location>
</feature>
<keyword evidence="6 9" id="KW-0472">Membrane</keyword>
<evidence type="ECO:0000313" key="11">
    <source>
        <dbReference type="EMBL" id="KAG2487783.1"/>
    </source>
</evidence>
<dbReference type="Gene3D" id="1.10.287.70">
    <property type="match status" value="1"/>
</dbReference>
<evidence type="ECO:0000256" key="7">
    <source>
        <dbReference type="ARBA" id="ARBA00023303"/>
    </source>
</evidence>
<accession>A0A836BUB3</accession>
<keyword evidence="3 9" id="KW-0812">Transmembrane</keyword>
<name>A0A836BUB3_9CHLO</name>
<comment type="caution">
    <text evidence="11">The sequence shown here is derived from an EMBL/GenBank/DDBJ whole genome shotgun (WGS) entry which is preliminary data.</text>
</comment>
<dbReference type="GO" id="GO:0005886">
    <property type="term" value="C:plasma membrane"/>
    <property type="evidence" value="ECO:0007669"/>
    <property type="project" value="TreeGrafter"/>
</dbReference>
<protein>
    <recommendedName>
        <fullName evidence="10">Ion transport domain-containing protein</fullName>
    </recommendedName>
</protein>
<feature type="transmembrane region" description="Helical" evidence="9">
    <location>
        <begin position="552"/>
        <end position="575"/>
    </location>
</feature>
<feature type="transmembrane region" description="Helical" evidence="9">
    <location>
        <begin position="781"/>
        <end position="807"/>
    </location>
</feature>
<keyword evidence="2" id="KW-0813">Transport</keyword>
<dbReference type="Pfam" id="PF00520">
    <property type="entry name" value="Ion_trans"/>
    <property type="match status" value="1"/>
</dbReference>
<feature type="transmembrane region" description="Helical" evidence="9">
    <location>
        <begin position="625"/>
        <end position="644"/>
    </location>
</feature>
<feature type="transmembrane region" description="Helical" evidence="9">
    <location>
        <begin position="695"/>
        <end position="718"/>
    </location>
</feature>
<dbReference type="EMBL" id="JAEHOE010000092">
    <property type="protein sequence ID" value="KAG2487783.1"/>
    <property type="molecule type" value="Genomic_DNA"/>
</dbReference>
<dbReference type="GO" id="GO:0034703">
    <property type="term" value="C:cation channel complex"/>
    <property type="evidence" value="ECO:0007669"/>
    <property type="project" value="TreeGrafter"/>
</dbReference>
<dbReference type="PANTHER" id="PTHR10117">
    <property type="entry name" value="TRANSIENT RECEPTOR POTENTIAL CHANNEL"/>
    <property type="match status" value="1"/>
</dbReference>
<evidence type="ECO:0000256" key="6">
    <source>
        <dbReference type="ARBA" id="ARBA00023136"/>
    </source>
</evidence>
<sequence length="1014" mass="109627">MKPRERLWNDKNVPSGDVGDQLSRLVGGPPSPIFGFTAFGAHYASTQADYITATFTERADVFVLLSCDVLAPAWLIEGFTLIGAVTTSGERNSRWTSYDAPGHYKQGLLALARTGAGFSCCGFDLKVGADGDVSAESDPVGGGAGENAALPATAERLSVWKRKAACDPGTACPFGGTEGVLPEDTTYLFAWRLLGPAPAGVAGHKALQPTELRGADRHTLLRSIARAAGGGLHQLQVAVYRHREAAEAQGWSEPSYRSSATGRPLTAYSGLREAAWLVEQGAELAPQLGRLLLLRCTDHTLSYSGYVDEVHFVLSYVVRTRNPLATCLAWAAELRAAAGKDPLHSLKWRTMADQLCEAAVLLLEPAARFVTSSWTRPLPDTAAGLRAALDPPGDPTSVNDASPLQLAMDLEHVPFLEAPSVERMMRDRWMGIGTSRWIGSDTGTSYGRDSRESDATLGPLVRAAVSASRLLDSASFNTPCGRWLVRLAFEVLFLYVFHCVQLADDESILTWQQIMFLIYLGSWAIEYGQEFFFLHNARLGSYFADAFNVLDLITWLVLATSTGLYIAVAQGVGVVVGPSGVLVAKDIFTNMSAVFVWARLLQYAVPLYDSIGSMLMAVGRMVVEVLKFAVLCAMLLTGVTFALYGMFRNRSVPELASFPNVMLWLFRTFVGETMFDLYTEEEETAYNLYGNIVTLLYTFMAAIVLANLLIAIMVAHFQPDKARGRSVLQFGRALKRYEFLVEHSLLCAPFTPLLVILQTLLPSGKRQGSSLPTGSDAVPYLVFLAVFYAPVSAFVIAAQAVVVGLVLGGAGIKLLLVAFEDAHAATREPLYDLYDGRGALPQRPTTTAIWHGLRLATMTAFALLILPFGACALVVAVAVPAALFGAYRGAVGLLTVATEALWVLRGWATCYCLRKRIIGPQPSDWVFVRQAEVLSTPTGRQLLVPAEDVVKALVKVGFLEEVVELAARGPLSRAGVRAWLAATGRLQSPATAEGSLRVEQSARAPHRAPEVATM</sequence>
<dbReference type="GO" id="GO:0015279">
    <property type="term" value="F:store-operated calcium channel activity"/>
    <property type="evidence" value="ECO:0007669"/>
    <property type="project" value="TreeGrafter"/>
</dbReference>
<feature type="transmembrane region" description="Helical" evidence="9">
    <location>
        <begin position="739"/>
        <end position="761"/>
    </location>
</feature>
<gene>
    <name evidence="11" type="ORF">HYH03_013627</name>
</gene>
<evidence type="ECO:0000256" key="1">
    <source>
        <dbReference type="ARBA" id="ARBA00004141"/>
    </source>
</evidence>
<evidence type="ECO:0000256" key="5">
    <source>
        <dbReference type="ARBA" id="ARBA00023065"/>
    </source>
</evidence>
<evidence type="ECO:0000256" key="8">
    <source>
        <dbReference type="SAM" id="MobiDB-lite"/>
    </source>
</evidence>
<keyword evidence="5" id="KW-0406">Ion transport</keyword>
<feature type="transmembrane region" description="Helical" evidence="9">
    <location>
        <begin position="889"/>
        <end position="908"/>
    </location>
</feature>
<evidence type="ECO:0000256" key="3">
    <source>
        <dbReference type="ARBA" id="ARBA00022692"/>
    </source>
</evidence>